<dbReference type="OrthoDB" id="26687at2759"/>
<sequence>MDASLASGSTKSEAPSFNSSSNYSSPKAAVFSPDPNSTSSPYRNSEFYIIRVSIESSGPETEGKKGRLM</sequence>
<evidence type="ECO:0000313" key="2">
    <source>
        <dbReference type="EMBL" id="QQP35652.1"/>
    </source>
</evidence>
<evidence type="ECO:0000313" key="3">
    <source>
        <dbReference type="Proteomes" id="UP000595437"/>
    </source>
</evidence>
<organism evidence="2 3">
    <name type="scientific">Caligus rogercresseyi</name>
    <name type="common">Sea louse</name>
    <dbReference type="NCBI Taxonomy" id="217165"/>
    <lineage>
        <taxon>Eukaryota</taxon>
        <taxon>Metazoa</taxon>
        <taxon>Ecdysozoa</taxon>
        <taxon>Arthropoda</taxon>
        <taxon>Crustacea</taxon>
        <taxon>Multicrustacea</taxon>
        <taxon>Hexanauplia</taxon>
        <taxon>Copepoda</taxon>
        <taxon>Siphonostomatoida</taxon>
        <taxon>Caligidae</taxon>
        <taxon>Caligus</taxon>
    </lineage>
</organism>
<proteinExistence type="predicted"/>
<reference evidence="3" key="1">
    <citation type="submission" date="2021-01" db="EMBL/GenBank/DDBJ databases">
        <title>Caligus Genome Assembly.</title>
        <authorList>
            <person name="Gallardo-Escarate C."/>
        </authorList>
    </citation>
    <scope>NUCLEOTIDE SEQUENCE [LARGE SCALE GENOMIC DNA]</scope>
</reference>
<feature type="compositionally biased region" description="Polar residues" evidence="1">
    <location>
        <begin position="1"/>
        <end position="10"/>
    </location>
</feature>
<keyword evidence="3" id="KW-1185">Reference proteome</keyword>
<feature type="region of interest" description="Disordered" evidence="1">
    <location>
        <begin position="1"/>
        <end position="42"/>
    </location>
</feature>
<dbReference type="Proteomes" id="UP000595437">
    <property type="component" value="Chromosome 18"/>
</dbReference>
<protein>
    <submittedName>
        <fullName evidence="2">Ral guanine nucleotide dissociation stimulatorlike</fullName>
    </submittedName>
</protein>
<feature type="compositionally biased region" description="Low complexity" evidence="1">
    <location>
        <begin position="11"/>
        <end position="28"/>
    </location>
</feature>
<dbReference type="EMBL" id="CP045907">
    <property type="protein sequence ID" value="QQP35652.1"/>
    <property type="molecule type" value="Genomic_DNA"/>
</dbReference>
<gene>
    <name evidence="2" type="ORF">FKW44_023935</name>
</gene>
<accession>A0A7T8JUH9</accession>
<evidence type="ECO:0000256" key="1">
    <source>
        <dbReference type="SAM" id="MobiDB-lite"/>
    </source>
</evidence>
<name>A0A7T8JUH9_CALRO</name>
<dbReference type="AlphaFoldDB" id="A0A7T8JUH9"/>